<dbReference type="Proteomes" id="UP000317122">
    <property type="component" value="Unassembled WGS sequence"/>
</dbReference>
<dbReference type="InterPro" id="IPR005247">
    <property type="entry name" value="YbhB_YbcL/LppC-like"/>
</dbReference>
<proteinExistence type="predicted"/>
<dbReference type="AlphaFoldDB" id="A0A562P1X2"/>
<feature type="region of interest" description="Disordered" evidence="1">
    <location>
        <begin position="1"/>
        <end position="33"/>
    </location>
</feature>
<evidence type="ECO:0000313" key="3">
    <source>
        <dbReference type="Proteomes" id="UP000317122"/>
    </source>
</evidence>
<dbReference type="InterPro" id="IPR008914">
    <property type="entry name" value="PEBP"/>
</dbReference>
<evidence type="ECO:0000313" key="2">
    <source>
        <dbReference type="EMBL" id="TWI38399.1"/>
    </source>
</evidence>
<protein>
    <recommendedName>
        <fullName evidence="4">Phosphatidylethanolamine-binding protein</fullName>
    </recommendedName>
</protein>
<name>A0A562P1X2_9HYPH</name>
<feature type="compositionally biased region" description="Basic and acidic residues" evidence="1">
    <location>
        <begin position="15"/>
        <end position="25"/>
    </location>
</feature>
<dbReference type="EMBL" id="VLKT01000012">
    <property type="protein sequence ID" value="TWI38399.1"/>
    <property type="molecule type" value="Genomic_DNA"/>
</dbReference>
<sequence>MPLTLSSSAFADGGKIPERYTRDGKNVSPPLKWSGVPDKAKSLALVVQDPDAPNGTFGHWAVFNIPPDVIQHPA</sequence>
<accession>A0A562P1X2</accession>
<dbReference type="Pfam" id="PF01161">
    <property type="entry name" value="PBP"/>
    <property type="match status" value="1"/>
</dbReference>
<organism evidence="2 3">
    <name type="scientific">Mesorhizobium tianshanense</name>
    <dbReference type="NCBI Taxonomy" id="39844"/>
    <lineage>
        <taxon>Bacteria</taxon>
        <taxon>Pseudomonadati</taxon>
        <taxon>Pseudomonadota</taxon>
        <taxon>Alphaproteobacteria</taxon>
        <taxon>Hyphomicrobiales</taxon>
        <taxon>Phyllobacteriaceae</taxon>
        <taxon>Mesorhizobium</taxon>
    </lineage>
</organism>
<evidence type="ECO:0008006" key="4">
    <source>
        <dbReference type="Google" id="ProtNLM"/>
    </source>
</evidence>
<dbReference type="PANTHER" id="PTHR30289">
    <property type="entry name" value="UNCHARACTERIZED PROTEIN YBCL-RELATED"/>
    <property type="match status" value="1"/>
</dbReference>
<dbReference type="Gene3D" id="3.90.280.10">
    <property type="entry name" value="PEBP-like"/>
    <property type="match status" value="1"/>
</dbReference>
<dbReference type="CDD" id="cd00865">
    <property type="entry name" value="PEBP_bact_arch"/>
    <property type="match status" value="1"/>
</dbReference>
<comment type="caution">
    <text evidence="2">The sequence shown here is derived from an EMBL/GenBank/DDBJ whole genome shotgun (WGS) entry which is preliminary data.</text>
</comment>
<dbReference type="NCBIfam" id="TIGR00481">
    <property type="entry name" value="YbhB/YbcL family Raf kinase inhibitor-like protein"/>
    <property type="match status" value="1"/>
</dbReference>
<dbReference type="SUPFAM" id="SSF49777">
    <property type="entry name" value="PEBP-like"/>
    <property type="match status" value="1"/>
</dbReference>
<evidence type="ECO:0000256" key="1">
    <source>
        <dbReference type="SAM" id="MobiDB-lite"/>
    </source>
</evidence>
<gene>
    <name evidence="2" type="ORF">IQ26_02323</name>
</gene>
<reference evidence="2 3" key="1">
    <citation type="journal article" date="2015" name="Stand. Genomic Sci.">
        <title>Genomic Encyclopedia of Bacterial and Archaeal Type Strains, Phase III: the genomes of soil and plant-associated and newly described type strains.</title>
        <authorList>
            <person name="Whitman W.B."/>
            <person name="Woyke T."/>
            <person name="Klenk H.P."/>
            <person name="Zhou Y."/>
            <person name="Lilburn T.G."/>
            <person name="Beck B.J."/>
            <person name="De Vos P."/>
            <person name="Vandamme P."/>
            <person name="Eisen J.A."/>
            <person name="Garrity G."/>
            <person name="Hugenholtz P."/>
            <person name="Kyrpides N.C."/>
        </authorList>
    </citation>
    <scope>NUCLEOTIDE SEQUENCE [LARGE SCALE GENOMIC DNA]</scope>
    <source>
        <strain evidence="2 3">CGMCC 1.2546</strain>
    </source>
</reference>
<dbReference type="InterPro" id="IPR036610">
    <property type="entry name" value="PEBP-like_sf"/>
</dbReference>
<dbReference type="PANTHER" id="PTHR30289:SF1">
    <property type="entry name" value="PEBP (PHOSPHATIDYLETHANOLAMINE-BINDING PROTEIN) FAMILY PROTEIN"/>
    <property type="match status" value="1"/>
</dbReference>
<keyword evidence="3" id="KW-1185">Reference proteome</keyword>